<dbReference type="Proteomes" id="UP000184608">
    <property type="component" value="Unassembled WGS sequence"/>
</dbReference>
<accession>A0A1M5XQ32</accession>
<dbReference type="RefSeq" id="WP_073603010.1">
    <property type="nucleotide sequence ID" value="NZ_FQXZ01000013.1"/>
</dbReference>
<dbReference type="STRING" id="1216006.VA7868_01258"/>
<evidence type="ECO:0000313" key="2">
    <source>
        <dbReference type="Proteomes" id="UP000184608"/>
    </source>
</evidence>
<dbReference type="Pfam" id="PF04317">
    <property type="entry name" value="DUF463"/>
    <property type="match status" value="1"/>
</dbReference>
<dbReference type="OrthoDB" id="9777645at2"/>
<reference evidence="1 2" key="1">
    <citation type="submission" date="2016-11" db="EMBL/GenBank/DDBJ databases">
        <authorList>
            <person name="Jaros S."/>
            <person name="Januszkiewicz K."/>
            <person name="Wedrychowicz H."/>
        </authorList>
    </citation>
    <scope>NUCLEOTIDE SEQUENCE [LARGE SCALE GENOMIC DNA]</scope>
    <source>
        <strain evidence="1 2">CECT 7868</strain>
    </source>
</reference>
<evidence type="ECO:0000313" key="1">
    <source>
        <dbReference type="EMBL" id="SHI01947.1"/>
    </source>
</evidence>
<proteinExistence type="predicted"/>
<dbReference type="PANTHER" id="PTHR38605">
    <property type="entry name" value="ATPASE-RELATED"/>
    <property type="match status" value="1"/>
</dbReference>
<dbReference type="InterPro" id="IPR007413">
    <property type="entry name" value="YcjX-like"/>
</dbReference>
<dbReference type="AlphaFoldDB" id="A0A1M5XQ32"/>
<sequence>MKLFRQEVSELIHRGFDSNLKIAVTGLSRAGKTAFITSLMNQIQYLSTHDHLPFLVAAQERRVIGTKRVPQNNMMVSRFDYDRAMSFLHASQTQWPEPTKDVSETRLAIKYKPVKRSKRLLGKTATLSLDIIDYPGEWLLDLPLLEMDFRQWSEQQMSLMKGQRADLGKSWLQACQSLDPDQEADEQLLASLSSAYTQYLHDCKNHGLHWVQPGRFVLPGELAGAPVLQFFPFAGAVAEKDKKSSSRHVPTNFELLHTRFEEYKSKVVQRFYKDYFATFDRQVVLVDCLTPLNRGYDSFVDMQQALIQILQSFRYGRNGILSRLFSPKIDKVLFCATKADHVTPDQHNNLMNLLDQMIYPVWQQVAYEEVEMRGMSLASIQATQAGYIHESEQHHPAIQGHTLDGELVTLYPGEVPARLPAADYWKSHQFDFVPFKPQPSKPGAPLPHLRMDSALEYLIGDKLR</sequence>
<organism evidence="1 2">
    <name type="scientific">Vibrio aerogenes CECT 7868</name>
    <dbReference type="NCBI Taxonomy" id="1216006"/>
    <lineage>
        <taxon>Bacteria</taxon>
        <taxon>Pseudomonadati</taxon>
        <taxon>Pseudomonadota</taxon>
        <taxon>Gammaproteobacteria</taxon>
        <taxon>Vibrionales</taxon>
        <taxon>Vibrionaceae</taxon>
        <taxon>Vibrio</taxon>
    </lineage>
</organism>
<dbReference type="PIRSF" id="PIRSF019381">
    <property type="entry name" value="YcjX"/>
    <property type="match status" value="1"/>
</dbReference>
<keyword evidence="2" id="KW-1185">Reference proteome</keyword>
<protein>
    <recommendedName>
        <fullName evidence="3">YcjX-like protein</fullName>
    </recommendedName>
</protein>
<dbReference type="PANTHER" id="PTHR38605:SF1">
    <property type="entry name" value="ATPASE"/>
    <property type="match status" value="1"/>
</dbReference>
<gene>
    <name evidence="1" type="ORF">VA7868_01258</name>
</gene>
<dbReference type="EMBL" id="FQXZ01000013">
    <property type="protein sequence ID" value="SHI01947.1"/>
    <property type="molecule type" value="Genomic_DNA"/>
</dbReference>
<name>A0A1M5XQ32_9VIBR</name>
<evidence type="ECO:0008006" key="3">
    <source>
        <dbReference type="Google" id="ProtNLM"/>
    </source>
</evidence>